<dbReference type="SUPFAM" id="SSF54001">
    <property type="entry name" value="Cysteine proteinases"/>
    <property type="match status" value="1"/>
</dbReference>
<keyword evidence="4" id="KW-1185">Reference proteome</keyword>
<dbReference type="Gene3D" id="3.90.70.10">
    <property type="entry name" value="Cysteine proteinases"/>
    <property type="match status" value="2"/>
</dbReference>
<feature type="domain" description="Peptidase C1A papain C-terminal" evidence="2">
    <location>
        <begin position="21"/>
        <end position="228"/>
    </location>
</feature>
<reference evidence="3 4" key="1">
    <citation type="submission" date="2023-05" db="EMBL/GenBank/DDBJ databases">
        <title>A 100% complete, gapless, phased diploid assembly of the Scenedesmus obliquus UTEX 3031 genome.</title>
        <authorList>
            <person name="Biondi T.C."/>
            <person name="Hanschen E.R."/>
            <person name="Kwon T."/>
            <person name="Eng W."/>
            <person name="Kruse C.P.S."/>
            <person name="Koehler S.I."/>
            <person name="Kunde Y."/>
            <person name="Gleasner C.D."/>
            <person name="You Mak K.T."/>
            <person name="Polle J."/>
            <person name="Hovde B.T."/>
            <person name="Starkenburg S.R."/>
        </authorList>
    </citation>
    <scope>NUCLEOTIDE SEQUENCE [LARGE SCALE GENOMIC DNA]</scope>
    <source>
        <strain evidence="3 4">DOE0152z</strain>
    </source>
</reference>
<accession>A0ABY8TWM4</accession>
<dbReference type="PANTHER" id="PTHR12411">
    <property type="entry name" value="CYSTEINE PROTEASE FAMILY C1-RELATED"/>
    <property type="match status" value="1"/>
</dbReference>
<dbReference type="InterPro" id="IPR000668">
    <property type="entry name" value="Peptidase_C1A_C"/>
</dbReference>
<gene>
    <name evidence="3" type="ORF">OEZ85_006852</name>
</gene>
<name>A0ABY8TWM4_TETOB</name>
<evidence type="ECO:0000259" key="2">
    <source>
        <dbReference type="SMART" id="SM00645"/>
    </source>
</evidence>
<dbReference type="SMART" id="SM00645">
    <property type="entry name" value="Pept_C1"/>
    <property type="match status" value="1"/>
</dbReference>
<dbReference type="Proteomes" id="UP001244341">
    <property type="component" value="Chromosome 4b"/>
</dbReference>
<evidence type="ECO:0000313" key="4">
    <source>
        <dbReference type="Proteomes" id="UP001244341"/>
    </source>
</evidence>
<dbReference type="InterPro" id="IPR038765">
    <property type="entry name" value="Papain-like_cys_pep_sf"/>
</dbReference>
<dbReference type="EMBL" id="CP126211">
    <property type="protein sequence ID" value="WIA13264.1"/>
    <property type="molecule type" value="Genomic_DNA"/>
</dbReference>
<evidence type="ECO:0000313" key="3">
    <source>
        <dbReference type="EMBL" id="WIA13264.1"/>
    </source>
</evidence>
<dbReference type="Pfam" id="PF00112">
    <property type="entry name" value="Peptidase_C1"/>
    <property type="match status" value="1"/>
</dbReference>
<dbReference type="InterPro" id="IPR013128">
    <property type="entry name" value="Peptidase_C1A"/>
</dbReference>
<comment type="similarity">
    <text evidence="1">Belongs to the peptidase C1 family.</text>
</comment>
<sequence length="586" mass="61266">MDWLLLGLTPPAYSSNSTADTPGRRAFISPAQDQATCGACVGFAFTAAAEAAVNVYLQQSWDKLSLPEQDVSFCKLSPRVDGRSGLTYEKLVDNVLSGKLPEGGAFSMANGGSALNTIGNIKSQIMLNGGAITSIAMSPAVFKRFSVWGSTAAVFNTTEDLSPSRSAGTPEINPYTHALFCYGWRDMPKGEGHWLCKNSWSPRWGNNGTIKIAYGAACIMQPDYTFALQFHEGSDAARAAAIKARLKPDMRIDSAKPGCIFPSPSPNPPPNPCQAGAAPDASGACVCNSAFTPAFNGNSLIACLEGNNPAACPASVPIEVKTLASVPVVLQCITESTPCPAGFTLVLYNGNPSVRQECRPDQGGCNYAGYSLRVTKLDNTLIGCVNATSNACPFVAYRSASTGWAMERCVDTPSCPAWSASSNHIYTVTAMAAGASAPSACLTLNAASQACPDVDGLKFPIEVIFTEPTAPVCGGTTACTTTRAVACMAATSNCPPRFSLRLFRNPNNNFSAPPELIECRQTRSACDLNGPSMGFSFVNSGDYTIEVKNGNALDGCVGSTPPSAPLPIPTPGRLPTAAPWPLAAPL</sequence>
<proteinExistence type="inferred from homology"/>
<organism evidence="3 4">
    <name type="scientific">Tetradesmus obliquus</name>
    <name type="common">Green alga</name>
    <name type="synonym">Acutodesmus obliquus</name>
    <dbReference type="NCBI Taxonomy" id="3088"/>
    <lineage>
        <taxon>Eukaryota</taxon>
        <taxon>Viridiplantae</taxon>
        <taxon>Chlorophyta</taxon>
        <taxon>core chlorophytes</taxon>
        <taxon>Chlorophyceae</taxon>
        <taxon>CS clade</taxon>
        <taxon>Sphaeropleales</taxon>
        <taxon>Scenedesmaceae</taxon>
        <taxon>Tetradesmus</taxon>
    </lineage>
</organism>
<evidence type="ECO:0000256" key="1">
    <source>
        <dbReference type="ARBA" id="ARBA00008455"/>
    </source>
</evidence>
<protein>
    <recommendedName>
        <fullName evidence="2">Peptidase C1A papain C-terminal domain-containing protein</fullName>
    </recommendedName>
</protein>